<evidence type="ECO:0000313" key="3">
    <source>
        <dbReference type="Proteomes" id="UP000516444"/>
    </source>
</evidence>
<sequence>MHAVAVAGGLHRFGECGVLDDGVEQTVQAHEEVSVQESGVGVRGSGQRRRPDTSDGPGGVQGTTPGSAPPAPADTAGSPPPPPLPIPVPWGLPPPDPRIALNALVLKRRTG</sequence>
<dbReference type="AlphaFoldDB" id="A0A7G1P3J8"/>
<evidence type="ECO:0000313" key="2">
    <source>
        <dbReference type="EMBL" id="BCL28376.1"/>
    </source>
</evidence>
<keyword evidence="3" id="KW-1185">Reference proteome</keyword>
<gene>
    <name evidence="2" type="ORF">GCM10017557_32350</name>
</gene>
<protein>
    <submittedName>
        <fullName evidence="2">Uncharacterized protein</fullName>
    </submittedName>
</protein>
<name>A0A7G1P3J8_9ACTN</name>
<proteinExistence type="predicted"/>
<evidence type="ECO:0000256" key="1">
    <source>
        <dbReference type="SAM" id="MobiDB-lite"/>
    </source>
</evidence>
<dbReference type="Proteomes" id="UP000516444">
    <property type="component" value="Chromosome"/>
</dbReference>
<organism evidence="2 3">
    <name type="scientific">Streptomyces aurantiacus</name>
    <dbReference type="NCBI Taxonomy" id="47760"/>
    <lineage>
        <taxon>Bacteria</taxon>
        <taxon>Bacillati</taxon>
        <taxon>Actinomycetota</taxon>
        <taxon>Actinomycetes</taxon>
        <taxon>Kitasatosporales</taxon>
        <taxon>Streptomycetaceae</taxon>
        <taxon>Streptomyces</taxon>
        <taxon>Streptomyces aurantiacus group</taxon>
    </lineage>
</organism>
<accession>A0A7G1P3J8</accession>
<feature type="region of interest" description="Disordered" evidence="1">
    <location>
        <begin position="30"/>
        <end position="98"/>
    </location>
</feature>
<feature type="compositionally biased region" description="Pro residues" evidence="1">
    <location>
        <begin position="67"/>
        <end position="97"/>
    </location>
</feature>
<dbReference type="EMBL" id="AP023440">
    <property type="protein sequence ID" value="BCL28376.1"/>
    <property type="molecule type" value="Genomic_DNA"/>
</dbReference>
<dbReference type="KEGG" id="sgm:GCM10017557_32350"/>
<reference evidence="2 3" key="1">
    <citation type="journal article" date="2014" name="Int. J. Syst. Evol. Microbiol.">
        <title>Complete genome sequence of Corynebacterium casei LMG S-19264T (=DSM 44701T), isolated from a smear-ripened cheese.</title>
        <authorList>
            <consortium name="US DOE Joint Genome Institute (JGI-PGF)"/>
            <person name="Walter F."/>
            <person name="Albersmeier A."/>
            <person name="Kalinowski J."/>
            <person name="Ruckert C."/>
        </authorList>
    </citation>
    <scope>NUCLEOTIDE SEQUENCE [LARGE SCALE GENOMIC DNA]</scope>
    <source>
        <strain evidence="2 3">JCM 4677</strain>
    </source>
</reference>